<dbReference type="PANTHER" id="PTHR43133:SF60">
    <property type="entry name" value="RNA POLYMERASE SIGMA FACTOR SIGV"/>
    <property type="match status" value="1"/>
</dbReference>
<evidence type="ECO:0000259" key="6">
    <source>
        <dbReference type="Pfam" id="PF04542"/>
    </source>
</evidence>
<dbReference type="InterPro" id="IPR014284">
    <property type="entry name" value="RNA_pol_sigma-70_dom"/>
</dbReference>
<accession>A0A845F0N3</accession>
<dbReference type="SUPFAM" id="SSF88946">
    <property type="entry name" value="Sigma2 domain of RNA polymerase sigma factors"/>
    <property type="match status" value="1"/>
</dbReference>
<feature type="domain" description="RNA polymerase sigma-70 region 4" evidence="7">
    <location>
        <begin position="127"/>
        <end position="173"/>
    </location>
</feature>
<evidence type="ECO:0000313" key="9">
    <source>
        <dbReference type="Proteomes" id="UP000447833"/>
    </source>
</evidence>
<evidence type="ECO:0000259" key="7">
    <source>
        <dbReference type="Pfam" id="PF04545"/>
    </source>
</evidence>
<keyword evidence="3" id="KW-0731">Sigma factor</keyword>
<evidence type="ECO:0000256" key="5">
    <source>
        <dbReference type="ARBA" id="ARBA00023163"/>
    </source>
</evidence>
<dbReference type="InterPro" id="IPR007627">
    <property type="entry name" value="RNA_pol_sigma70_r2"/>
</dbReference>
<dbReference type="EMBL" id="WMEY01000004">
    <property type="protein sequence ID" value="MYL64361.1"/>
    <property type="molecule type" value="Genomic_DNA"/>
</dbReference>
<evidence type="ECO:0000256" key="4">
    <source>
        <dbReference type="ARBA" id="ARBA00023125"/>
    </source>
</evidence>
<dbReference type="RefSeq" id="WP_160919817.1">
    <property type="nucleotide sequence ID" value="NZ_WMEY01000004.1"/>
</dbReference>
<evidence type="ECO:0000313" key="8">
    <source>
        <dbReference type="EMBL" id="MYL64361.1"/>
    </source>
</evidence>
<name>A0A845F0N3_9BACL</name>
<keyword evidence="4" id="KW-0238">DNA-binding</keyword>
<protein>
    <submittedName>
        <fullName evidence="8">RNA polymerase sigma factor SigY</fullName>
    </submittedName>
</protein>
<keyword evidence="2" id="KW-0805">Transcription regulation</keyword>
<keyword evidence="5" id="KW-0804">Transcription</keyword>
<dbReference type="Pfam" id="PF04542">
    <property type="entry name" value="Sigma70_r2"/>
    <property type="match status" value="1"/>
</dbReference>
<dbReference type="GO" id="GO:0016987">
    <property type="term" value="F:sigma factor activity"/>
    <property type="evidence" value="ECO:0007669"/>
    <property type="project" value="UniProtKB-KW"/>
</dbReference>
<gene>
    <name evidence="8" type="primary">sigY</name>
    <name evidence="8" type="ORF">GLW07_13470</name>
</gene>
<evidence type="ECO:0000256" key="2">
    <source>
        <dbReference type="ARBA" id="ARBA00023015"/>
    </source>
</evidence>
<dbReference type="PANTHER" id="PTHR43133">
    <property type="entry name" value="RNA POLYMERASE ECF-TYPE SIGMA FACTO"/>
    <property type="match status" value="1"/>
</dbReference>
<comment type="caution">
    <text evidence="8">The sequence shown here is derived from an EMBL/GenBank/DDBJ whole genome shotgun (WGS) entry which is preliminary data.</text>
</comment>
<dbReference type="NCBIfam" id="NF007216">
    <property type="entry name" value="PRK09638.1"/>
    <property type="match status" value="1"/>
</dbReference>
<dbReference type="InterPro" id="IPR013324">
    <property type="entry name" value="RNA_pol_sigma_r3/r4-like"/>
</dbReference>
<dbReference type="InterPro" id="IPR007630">
    <property type="entry name" value="RNA_pol_sigma70_r4"/>
</dbReference>
<reference evidence="8 9" key="1">
    <citation type="submission" date="2019-11" db="EMBL/GenBank/DDBJ databases">
        <title>Genome sequences of 17 halophilic strains isolated from different environments.</title>
        <authorList>
            <person name="Furrow R.E."/>
        </authorList>
    </citation>
    <scope>NUCLEOTIDE SEQUENCE [LARGE SCALE GENOMIC DNA]</scope>
    <source>
        <strain evidence="8 9">22506_14_FS</strain>
    </source>
</reference>
<dbReference type="InterPro" id="IPR036388">
    <property type="entry name" value="WH-like_DNA-bd_sf"/>
</dbReference>
<sequence length="178" mass="21041">MEREEEIQLILQAQGGDDHAFTQLFQCYYAFLYKYLLKLTLNEETSVDLAQETMMKCYVKLSSYKGEGKFSTWMISIASRLYIDMLRKEKREKKWVDEEKLTLSRKLAWESSTKGMNWSDLFTDFNTLDSTLRVPILLRHYYGYSYEEIGKMIGIRTGTVKSRVHTGLRKLRKELDTP</sequence>
<dbReference type="CDD" id="cd06171">
    <property type="entry name" value="Sigma70_r4"/>
    <property type="match status" value="1"/>
</dbReference>
<dbReference type="AlphaFoldDB" id="A0A845F0N3"/>
<dbReference type="Proteomes" id="UP000447833">
    <property type="component" value="Unassembled WGS sequence"/>
</dbReference>
<dbReference type="GO" id="GO:0003677">
    <property type="term" value="F:DNA binding"/>
    <property type="evidence" value="ECO:0007669"/>
    <property type="project" value="UniProtKB-KW"/>
</dbReference>
<proteinExistence type="inferred from homology"/>
<comment type="similarity">
    <text evidence="1">Belongs to the sigma-70 factor family. ECF subfamily.</text>
</comment>
<dbReference type="SUPFAM" id="SSF88659">
    <property type="entry name" value="Sigma3 and sigma4 domains of RNA polymerase sigma factors"/>
    <property type="match status" value="1"/>
</dbReference>
<dbReference type="Pfam" id="PF04545">
    <property type="entry name" value="Sigma70_r4"/>
    <property type="match status" value="1"/>
</dbReference>
<dbReference type="NCBIfam" id="TIGR02937">
    <property type="entry name" value="sigma70-ECF"/>
    <property type="match status" value="1"/>
</dbReference>
<dbReference type="Gene3D" id="1.10.10.10">
    <property type="entry name" value="Winged helix-like DNA-binding domain superfamily/Winged helix DNA-binding domain"/>
    <property type="match status" value="1"/>
</dbReference>
<organism evidence="8 9">
    <name type="scientific">Guptibacillus hwajinpoensis</name>
    <dbReference type="NCBI Taxonomy" id="208199"/>
    <lineage>
        <taxon>Bacteria</taxon>
        <taxon>Bacillati</taxon>
        <taxon>Bacillota</taxon>
        <taxon>Bacilli</taxon>
        <taxon>Bacillales</taxon>
        <taxon>Guptibacillaceae</taxon>
        <taxon>Guptibacillus</taxon>
    </lineage>
</organism>
<dbReference type="Gene3D" id="1.10.1740.10">
    <property type="match status" value="1"/>
</dbReference>
<dbReference type="InterPro" id="IPR039425">
    <property type="entry name" value="RNA_pol_sigma-70-like"/>
</dbReference>
<dbReference type="GO" id="GO:0006352">
    <property type="term" value="P:DNA-templated transcription initiation"/>
    <property type="evidence" value="ECO:0007669"/>
    <property type="project" value="InterPro"/>
</dbReference>
<evidence type="ECO:0000256" key="3">
    <source>
        <dbReference type="ARBA" id="ARBA00023082"/>
    </source>
</evidence>
<dbReference type="InterPro" id="IPR013325">
    <property type="entry name" value="RNA_pol_sigma_r2"/>
</dbReference>
<feature type="domain" description="RNA polymerase sigma-70 region 2" evidence="6">
    <location>
        <begin position="24"/>
        <end position="91"/>
    </location>
</feature>
<evidence type="ECO:0000256" key="1">
    <source>
        <dbReference type="ARBA" id="ARBA00010641"/>
    </source>
</evidence>